<keyword evidence="1" id="KW-0472">Membrane</keyword>
<name>A0ABQ4RAB4_9HYPH</name>
<feature type="transmembrane region" description="Helical" evidence="1">
    <location>
        <begin position="107"/>
        <end position="130"/>
    </location>
</feature>
<feature type="transmembrane region" description="Helical" evidence="1">
    <location>
        <begin position="54"/>
        <end position="74"/>
    </location>
</feature>
<evidence type="ECO:0000256" key="1">
    <source>
        <dbReference type="SAM" id="Phobius"/>
    </source>
</evidence>
<protein>
    <recommendedName>
        <fullName evidence="4">DUF4267 domain-containing protein</fullName>
    </recommendedName>
</protein>
<dbReference type="InterPro" id="IPR025363">
    <property type="entry name" value="DUF4267"/>
</dbReference>
<organism evidence="2 3">
    <name type="scientific">Methylobacterium crusticola</name>
    <dbReference type="NCBI Taxonomy" id="1697972"/>
    <lineage>
        <taxon>Bacteria</taxon>
        <taxon>Pseudomonadati</taxon>
        <taxon>Pseudomonadota</taxon>
        <taxon>Alphaproteobacteria</taxon>
        <taxon>Hyphomicrobiales</taxon>
        <taxon>Methylobacteriaceae</taxon>
        <taxon>Methylobacterium</taxon>
    </lineage>
</organism>
<dbReference type="RefSeq" id="WP_128566403.1">
    <property type="nucleotide sequence ID" value="NZ_BPQH01000047.1"/>
</dbReference>
<reference evidence="2" key="2">
    <citation type="submission" date="2021-08" db="EMBL/GenBank/DDBJ databases">
        <authorList>
            <person name="Tani A."/>
            <person name="Ola A."/>
            <person name="Ogura Y."/>
            <person name="Katsura K."/>
            <person name="Hayashi T."/>
        </authorList>
    </citation>
    <scope>NUCLEOTIDE SEQUENCE</scope>
    <source>
        <strain evidence="2">KCTC 52305</strain>
    </source>
</reference>
<evidence type="ECO:0000313" key="3">
    <source>
        <dbReference type="Proteomes" id="UP001055167"/>
    </source>
</evidence>
<evidence type="ECO:0000313" key="2">
    <source>
        <dbReference type="EMBL" id="GJD54039.1"/>
    </source>
</evidence>
<keyword evidence="1" id="KW-0812">Transmembrane</keyword>
<gene>
    <name evidence="2" type="ORF">OPKNFCMD_6819</name>
</gene>
<sequence>MAFANRPLSTSAAGFWAVLGLSAVFLCLGALFVAAPTLGASIFGVPAPGDIGDAYLRAIGFRDAALALYLAGLACFSTCRAVCIVLGASTIIPICDIGLVLAVGTAAWWQIALHALSALCLIIVTACVSLSTA</sequence>
<dbReference type="Proteomes" id="UP001055167">
    <property type="component" value="Unassembled WGS sequence"/>
</dbReference>
<evidence type="ECO:0008006" key="4">
    <source>
        <dbReference type="Google" id="ProtNLM"/>
    </source>
</evidence>
<comment type="caution">
    <text evidence="2">The sequence shown here is derived from an EMBL/GenBank/DDBJ whole genome shotgun (WGS) entry which is preliminary data.</text>
</comment>
<accession>A0ABQ4RAB4</accession>
<keyword evidence="3" id="KW-1185">Reference proteome</keyword>
<proteinExistence type="predicted"/>
<dbReference type="Pfam" id="PF14087">
    <property type="entry name" value="DUF4267"/>
    <property type="match status" value="1"/>
</dbReference>
<keyword evidence="1" id="KW-1133">Transmembrane helix</keyword>
<reference evidence="2" key="1">
    <citation type="journal article" date="2021" name="Front. Microbiol.">
        <title>Comprehensive Comparative Genomics and Phenotyping of Methylobacterium Species.</title>
        <authorList>
            <person name="Alessa O."/>
            <person name="Ogura Y."/>
            <person name="Fujitani Y."/>
            <person name="Takami H."/>
            <person name="Hayashi T."/>
            <person name="Sahin N."/>
            <person name="Tani A."/>
        </authorList>
    </citation>
    <scope>NUCLEOTIDE SEQUENCE</scope>
    <source>
        <strain evidence="2">KCTC 52305</strain>
    </source>
</reference>
<feature type="transmembrane region" description="Helical" evidence="1">
    <location>
        <begin position="81"/>
        <end position="101"/>
    </location>
</feature>
<feature type="transmembrane region" description="Helical" evidence="1">
    <location>
        <begin position="12"/>
        <end position="34"/>
    </location>
</feature>
<dbReference type="EMBL" id="BPQH01000047">
    <property type="protein sequence ID" value="GJD54039.1"/>
    <property type="molecule type" value="Genomic_DNA"/>
</dbReference>